<accession>A0ABS8EQU3</accession>
<gene>
    <name evidence="1" type="ORF">J1C55_13445</name>
</gene>
<proteinExistence type="predicted"/>
<protein>
    <submittedName>
        <fullName evidence="1">T9SS type A sorting domain-containing protein</fullName>
    </submittedName>
</protein>
<organism evidence="1 2">
    <name type="scientific">Winogradskyella immobilis</name>
    <dbReference type="NCBI Taxonomy" id="2816852"/>
    <lineage>
        <taxon>Bacteria</taxon>
        <taxon>Pseudomonadati</taxon>
        <taxon>Bacteroidota</taxon>
        <taxon>Flavobacteriia</taxon>
        <taxon>Flavobacteriales</taxon>
        <taxon>Flavobacteriaceae</taxon>
        <taxon>Winogradskyella</taxon>
    </lineage>
</organism>
<evidence type="ECO:0000313" key="1">
    <source>
        <dbReference type="EMBL" id="MCC1485604.1"/>
    </source>
</evidence>
<dbReference type="RefSeq" id="WP_227478096.1">
    <property type="nucleotide sequence ID" value="NZ_JAFMPT010000032.1"/>
</dbReference>
<dbReference type="Proteomes" id="UP000778797">
    <property type="component" value="Unassembled WGS sequence"/>
</dbReference>
<keyword evidence="2" id="KW-1185">Reference proteome</keyword>
<reference evidence="1" key="1">
    <citation type="submission" date="2021-03" db="EMBL/GenBank/DDBJ databases">
        <authorList>
            <person name="Ping X."/>
        </authorList>
    </citation>
    <scope>NUCLEOTIDE SEQUENCE</scope>
    <source>
        <strain evidence="1">E313</strain>
    </source>
</reference>
<reference evidence="1" key="2">
    <citation type="submission" date="2021-10" db="EMBL/GenBank/DDBJ databases">
        <title>Genome of Winogradskyella sp. E313.</title>
        <authorList>
            <person name="Zhou Y."/>
        </authorList>
    </citation>
    <scope>NUCLEOTIDE SEQUENCE</scope>
    <source>
        <strain evidence="1">E313</strain>
    </source>
</reference>
<sequence>MNLLTQKALVPVQTAIFVLLLGLIGVNTLNAQIQRVRLDFTAPDGAVRQILLGFTPNNEASDGIDFGYDAANWDNFANDLNWIIEDYRYIIQGVGQFEDTKVYPMGMYLGETGDISISLNALENFNEDIEVYIYDALLETYSLINDSDYADTIEAGEHLDRFYIAFSIPETSANNNTLSSTDFNKAGVAIKYLINSKEIFVSSNNSVSIEEIQLFSIEGKLIFSDLLNNERLYRKNYKLQSKGSYIIRVKTNRSCFSKIIII</sequence>
<comment type="caution">
    <text evidence="1">The sequence shown here is derived from an EMBL/GenBank/DDBJ whole genome shotgun (WGS) entry which is preliminary data.</text>
</comment>
<evidence type="ECO:0000313" key="2">
    <source>
        <dbReference type="Proteomes" id="UP000778797"/>
    </source>
</evidence>
<dbReference type="EMBL" id="JAFMPT010000032">
    <property type="protein sequence ID" value="MCC1485604.1"/>
    <property type="molecule type" value="Genomic_DNA"/>
</dbReference>
<name>A0ABS8EQU3_9FLAO</name>